<dbReference type="SUPFAM" id="SSF51730">
    <property type="entry name" value="FAD-linked oxidoreductase"/>
    <property type="match status" value="1"/>
</dbReference>
<evidence type="ECO:0000256" key="4">
    <source>
        <dbReference type="ARBA" id="ARBA00022605"/>
    </source>
</evidence>
<evidence type="ECO:0000256" key="8">
    <source>
        <dbReference type="ARBA" id="ARBA00023027"/>
    </source>
</evidence>
<sequence length="316" mass="35297">MNVAEIIKNSSRTAFSFEVLPPLKGNSIDKVFDTIDALREFDPKYINITSHRSEFIYKAADNGLYQRVSEKSRPGSVAVAAAIQYKYRIPAVPHLICSGFTKIETEYALIDLNFLGITDLLILRGDKAKHEARFSPSPEGHAHAIDLQQQVNRFNEGYFLDGSHMTLSSPFSYGVAGYPEKHDEAPNLETDLRHLKAKVDAGASYIVTQMFFDNAKYFAFVERCRAEGITVPIVPGLKPITSANQLTVLPKVFHVDLPEPLARELAACRDDAAAREVGVEWCTTQARELKDRGVPSIHFYSLMATESVRRVARAVY</sequence>
<dbReference type="GO" id="GO:0071949">
    <property type="term" value="F:FAD binding"/>
    <property type="evidence" value="ECO:0007669"/>
    <property type="project" value="TreeGrafter"/>
</dbReference>
<evidence type="ECO:0000313" key="13">
    <source>
        <dbReference type="EMBL" id="HIT40275.1"/>
    </source>
</evidence>
<evidence type="ECO:0000313" key="14">
    <source>
        <dbReference type="Proteomes" id="UP000886722"/>
    </source>
</evidence>
<keyword evidence="6 12" id="KW-0274">FAD</keyword>
<dbReference type="EMBL" id="DVKT01000071">
    <property type="protein sequence ID" value="HIT40275.1"/>
    <property type="molecule type" value="Genomic_DNA"/>
</dbReference>
<dbReference type="GO" id="GO:0035999">
    <property type="term" value="P:tetrahydrofolate interconversion"/>
    <property type="evidence" value="ECO:0007669"/>
    <property type="project" value="TreeGrafter"/>
</dbReference>
<dbReference type="Gene3D" id="3.20.20.220">
    <property type="match status" value="1"/>
</dbReference>
<dbReference type="InterPro" id="IPR029041">
    <property type="entry name" value="FAD-linked_oxidoreductase-like"/>
</dbReference>
<keyword evidence="9" id="KW-0486">Methionine biosynthesis</keyword>
<comment type="similarity">
    <text evidence="3 12">Belongs to the methylenetetrahydrofolate reductase family.</text>
</comment>
<gene>
    <name evidence="13" type="primary">metF</name>
    <name evidence="13" type="ORF">IAD06_09625</name>
</gene>
<keyword evidence="7 12" id="KW-0560">Oxidoreductase</keyword>
<comment type="pathway">
    <text evidence="10">Amino-acid biosynthesis; L-methionine biosynthesis via de novo pathway.</text>
</comment>
<dbReference type="GO" id="GO:0005829">
    <property type="term" value="C:cytosol"/>
    <property type="evidence" value="ECO:0007669"/>
    <property type="project" value="InterPro"/>
</dbReference>
<comment type="pathway">
    <text evidence="2 12">One-carbon metabolism; tetrahydrofolate interconversion.</text>
</comment>
<keyword evidence="4" id="KW-0028">Amino-acid biosynthesis</keyword>
<reference evidence="13" key="2">
    <citation type="journal article" date="2021" name="PeerJ">
        <title>Extensive microbial diversity within the chicken gut microbiome revealed by metagenomics and culture.</title>
        <authorList>
            <person name="Gilroy R."/>
            <person name="Ravi A."/>
            <person name="Getino M."/>
            <person name="Pursley I."/>
            <person name="Horton D.L."/>
            <person name="Alikhan N.F."/>
            <person name="Baker D."/>
            <person name="Gharbi K."/>
            <person name="Hall N."/>
            <person name="Watson M."/>
            <person name="Adriaenssens E.M."/>
            <person name="Foster-Nyarko E."/>
            <person name="Jarju S."/>
            <person name="Secka A."/>
            <person name="Antonio M."/>
            <person name="Oren A."/>
            <person name="Chaudhuri R.R."/>
            <person name="La Ragione R."/>
            <person name="Hildebrand F."/>
            <person name="Pallen M.J."/>
        </authorList>
    </citation>
    <scope>NUCLEOTIDE SEQUENCE</scope>
    <source>
        <strain evidence="13">21143</strain>
    </source>
</reference>
<keyword evidence="8" id="KW-0520">NAD</keyword>
<organism evidence="13 14">
    <name type="scientific">Candidatus Caccoplasma intestinavium</name>
    <dbReference type="NCBI Taxonomy" id="2840716"/>
    <lineage>
        <taxon>Bacteria</taxon>
        <taxon>Pseudomonadati</taxon>
        <taxon>Bacteroidota</taxon>
        <taxon>Bacteroidia</taxon>
        <taxon>Bacteroidales</taxon>
        <taxon>Bacteroidaceae</taxon>
        <taxon>Bacteroidaceae incertae sedis</taxon>
        <taxon>Candidatus Caccoplasma</taxon>
    </lineage>
</organism>
<dbReference type="Pfam" id="PF02219">
    <property type="entry name" value="MTHFR"/>
    <property type="match status" value="1"/>
</dbReference>
<evidence type="ECO:0000256" key="12">
    <source>
        <dbReference type="RuleBase" id="RU003862"/>
    </source>
</evidence>
<dbReference type="CDD" id="cd00537">
    <property type="entry name" value="MTHFR"/>
    <property type="match status" value="1"/>
</dbReference>
<dbReference type="FunFam" id="3.20.20.220:FF:000015">
    <property type="entry name" value="Methylenetetrahydrofolate reductase"/>
    <property type="match status" value="1"/>
</dbReference>
<dbReference type="AlphaFoldDB" id="A0A9D1GFY5"/>
<evidence type="ECO:0000256" key="7">
    <source>
        <dbReference type="ARBA" id="ARBA00023002"/>
    </source>
</evidence>
<dbReference type="GO" id="GO:0106312">
    <property type="term" value="F:methylenetetrahydrofolate reductase (NADH) activity"/>
    <property type="evidence" value="ECO:0007669"/>
    <property type="project" value="UniProtKB-EC"/>
</dbReference>
<reference evidence="13" key="1">
    <citation type="submission" date="2020-10" db="EMBL/GenBank/DDBJ databases">
        <authorList>
            <person name="Gilroy R."/>
        </authorList>
    </citation>
    <scope>NUCLEOTIDE SEQUENCE</scope>
    <source>
        <strain evidence="13">21143</strain>
    </source>
</reference>
<evidence type="ECO:0000256" key="11">
    <source>
        <dbReference type="ARBA" id="ARBA00048628"/>
    </source>
</evidence>
<evidence type="ECO:0000256" key="1">
    <source>
        <dbReference type="ARBA" id="ARBA00001974"/>
    </source>
</evidence>
<evidence type="ECO:0000256" key="3">
    <source>
        <dbReference type="ARBA" id="ARBA00006743"/>
    </source>
</evidence>
<accession>A0A9D1GFY5</accession>
<evidence type="ECO:0000256" key="10">
    <source>
        <dbReference type="ARBA" id="ARBA00034478"/>
    </source>
</evidence>
<dbReference type="PANTHER" id="PTHR45754:SF3">
    <property type="entry name" value="METHYLENETETRAHYDROFOLATE REDUCTASE (NADPH)"/>
    <property type="match status" value="1"/>
</dbReference>
<dbReference type="Proteomes" id="UP000886722">
    <property type="component" value="Unassembled WGS sequence"/>
</dbReference>
<dbReference type="InterPro" id="IPR003171">
    <property type="entry name" value="Mehydrof_redctse-like"/>
</dbReference>
<name>A0A9D1GFY5_9BACT</name>
<keyword evidence="5 12" id="KW-0285">Flavoprotein</keyword>
<evidence type="ECO:0000256" key="6">
    <source>
        <dbReference type="ARBA" id="ARBA00022827"/>
    </source>
</evidence>
<proteinExistence type="inferred from homology"/>
<protein>
    <recommendedName>
        <fullName evidence="12">Methylenetetrahydrofolate reductase</fullName>
        <ecNumber evidence="12">1.5.1.54</ecNumber>
    </recommendedName>
</protein>
<dbReference type="InterPro" id="IPR004620">
    <property type="entry name" value="MTHF_reductase_bac"/>
</dbReference>
<evidence type="ECO:0000256" key="5">
    <source>
        <dbReference type="ARBA" id="ARBA00022630"/>
    </source>
</evidence>
<comment type="cofactor">
    <cofactor evidence="1 12">
        <name>FAD</name>
        <dbReference type="ChEBI" id="CHEBI:57692"/>
    </cofactor>
</comment>
<comment type="catalytic activity">
    <reaction evidence="11">
        <text>(6S)-5-methyl-5,6,7,8-tetrahydrofolate + NAD(+) = (6R)-5,10-methylene-5,6,7,8-tetrahydrofolate + NADH + H(+)</text>
        <dbReference type="Rhea" id="RHEA:19821"/>
        <dbReference type="ChEBI" id="CHEBI:15378"/>
        <dbReference type="ChEBI" id="CHEBI:15636"/>
        <dbReference type="ChEBI" id="CHEBI:18608"/>
        <dbReference type="ChEBI" id="CHEBI:57540"/>
        <dbReference type="ChEBI" id="CHEBI:57945"/>
        <dbReference type="EC" id="1.5.1.54"/>
    </reaction>
    <physiologicalReaction direction="right-to-left" evidence="11">
        <dbReference type="Rhea" id="RHEA:19823"/>
    </physiologicalReaction>
</comment>
<comment type="caution">
    <text evidence="13">The sequence shown here is derived from an EMBL/GenBank/DDBJ whole genome shotgun (WGS) entry which is preliminary data.</text>
</comment>
<evidence type="ECO:0000256" key="9">
    <source>
        <dbReference type="ARBA" id="ARBA00023167"/>
    </source>
</evidence>
<dbReference type="EC" id="1.5.1.54" evidence="12"/>
<evidence type="ECO:0000256" key="2">
    <source>
        <dbReference type="ARBA" id="ARBA00004777"/>
    </source>
</evidence>
<dbReference type="NCBIfam" id="TIGR00676">
    <property type="entry name" value="fadh2"/>
    <property type="match status" value="1"/>
</dbReference>
<dbReference type="GO" id="GO:0009086">
    <property type="term" value="P:methionine biosynthetic process"/>
    <property type="evidence" value="ECO:0007669"/>
    <property type="project" value="UniProtKB-KW"/>
</dbReference>
<dbReference type="PANTHER" id="PTHR45754">
    <property type="entry name" value="METHYLENETETRAHYDROFOLATE REDUCTASE"/>
    <property type="match status" value="1"/>
</dbReference>